<protein>
    <submittedName>
        <fullName evidence="2">Uncharacterized protein</fullName>
    </submittedName>
</protein>
<keyword evidence="1" id="KW-0812">Transmembrane</keyword>
<dbReference type="AlphaFoldDB" id="A0A9P7E9F1"/>
<dbReference type="GeneID" id="64629983"/>
<dbReference type="EMBL" id="JABBWG010000021">
    <property type="protein sequence ID" value="KAG1814319.1"/>
    <property type="molecule type" value="Genomic_DNA"/>
</dbReference>
<feature type="transmembrane region" description="Helical" evidence="1">
    <location>
        <begin position="26"/>
        <end position="45"/>
    </location>
</feature>
<dbReference type="OrthoDB" id="3352450at2759"/>
<proteinExistence type="predicted"/>
<comment type="caution">
    <text evidence="2">The sequence shown here is derived from an EMBL/GenBank/DDBJ whole genome shotgun (WGS) entry which is preliminary data.</text>
</comment>
<evidence type="ECO:0000313" key="3">
    <source>
        <dbReference type="Proteomes" id="UP000807769"/>
    </source>
</evidence>
<accession>A0A9P7E9F1</accession>
<gene>
    <name evidence="2" type="ORF">BJ212DRAFT_1362905</name>
</gene>
<sequence>MGLDHKPGVEELKAAAWKEARRDGMFAGLTSGLAGALVGSRFMGFGRNKTIISGALTGLLSGYFFTQAFLSSNMAQLRSKSVSSDTETDLWPPK</sequence>
<dbReference type="Proteomes" id="UP000807769">
    <property type="component" value="Unassembled WGS sequence"/>
</dbReference>
<evidence type="ECO:0000256" key="1">
    <source>
        <dbReference type="SAM" id="Phobius"/>
    </source>
</evidence>
<name>A0A9P7E9F1_9AGAM</name>
<keyword evidence="3" id="KW-1185">Reference proteome</keyword>
<organism evidence="2 3">
    <name type="scientific">Suillus subaureus</name>
    <dbReference type="NCBI Taxonomy" id="48587"/>
    <lineage>
        <taxon>Eukaryota</taxon>
        <taxon>Fungi</taxon>
        <taxon>Dikarya</taxon>
        <taxon>Basidiomycota</taxon>
        <taxon>Agaricomycotina</taxon>
        <taxon>Agaricomycetes</taxon>
        <taxon>Agaricomycetidae</taxon>
        <taxon>Boletales</taxon>
        <taxon>Suillineae</taxon>
        <taxon>Suillaceae</taxon>
        <taxon>Suillus</taxon>
    </lineage>
</organism>
<dbReference type="RefSeq" id="XP_041191780.1">
    <property type="nucleotide sequence ID" value="XM_041335966.1"/>
</dbReference>
<evidence type="ECO:0000313" key="2">
    <source>
        <dbReference type="EMBL" id="KAG1814319.1"/>
    </source>
</evidence>
<keyword evidence="1" id="KW-0472">Membrane</keyword>
<keyword evidence="1" id="KW-1133">Transmembrane helix</keyword>
<feature type="transmembrane region" description="Helical" evidence="1">
    <location>
        <begin position="51"/>
        <end position="70"/>
    </location>
</feature>
<reference evidence="2" key="1">
    <citation type="journal article" date="2020" name="New Phytol.">
        <title>Comparative genomics reveals dynamic genome evolution in host specialist ectomycorrhizal fungi.</title>
        <authorList>
            <person name="Lofgren L.A."/>
            <person name="Nguyen N.H."/>
            <person name="Vilgalys R."/>
            <person name="Ruytinx J."/>
            <person name="Liao H.L."/>
            <person name="Branco S."/>
            <person name="Kuo A."/>
            <person name="LaButti K."/>
            <person name="Lipzen A."/>
            <person name="Andreopoulos W."/>
            <person name="Pangilinan J."/>
            <person name="Riley R."/>
            <person name="Hundley H."/>
            <person name="Na H."/>
            <person name="Barry K."/>
            <person name="Grigoriev I.V."/>
            <person name="Stajich J.E."/>
            <person name="Kennedy P.G."/>
        </authorList>
    </citation>
    <scope>NUCLEOTIDE SEQUENCE</scope>
    <source>
        <strain evidence="2">MN1</strain>
    </source>
</reference>